<dbReference type="Pfam" id="PF26477">
    <property type="entry name" value="DUF8150"/>
    <property type="match status" value="1"/>
</dbReference>
<evidence type="ECO:0000313" key="1">
    <source>
        <dbReference type="EMBL" id="HII60418.1"/>
    </source>
</evidence>
<reference evidence="1" key="1">
    <citation type="journal article" date="2020" name="bioRxiv">
        <title>A rank-normalized archaeal taxonomy based on genome phylogeny resolves widespread incomplete and uneven classifications.</title>
        <authorList>
            <person name="Rinke C."/>
            <person name="Chuvochina M."/>
            <person name="Mussig A.J."/>
            <person name="Chaumeil P.-A."/>
            <person name="Waite D.W."/>
            <person name="Whitman W.B."/>
            <person name="Parks D.H."/>
            <person name="Hugenholtz P."/>
        </authorList>
    </citation>
    <scope>NUCLEOTIDE SEQUENCE</scope>
    <source>
        <strain evidence="1">UBA8834</strain>
    </source>
</reference>
<dbReference type="GeneID" id="1443743"/>
<gene>
    <name evidence="1" type="ORF">HA331_01405</name>
</gene>
<evidence type="ECO:0000313" key="2">
    <source>
        <dbReference type="Proteomes" id="UP000617544"/>
    </source>
</evidence>
<dbReference type="AlphaFoldDB" id="A0A832T8R3"/>
<dbReference type="InterPro" id="IPR058463">
    <property type="entry name" value="DUF8150"/>
</dbReference>
<comment type="caution">
    <text evidence="1">The sequence shown here is derived from an EMBL/GenBank/DDBJ whole genome shotgun (WGS) entry which is preliminary data.</text>
</comment>
<dbReference type="Proteomes" id="UP000617544">
    <property type="component" value="Unassembled WGS sequence"/>
</dbReference>
<dbReference type="EMBL" id="DUJN01000002">
    <property type="protein sequence ID" value="HII60418.1"/>
    <property type="molecule type" value="Genomic_DNA"/>
</dbReference>
<accession>A0A832T8R3</accession>
<sequence>MNREMSERIRYIKFYVEWLKKTPNEIWSKEQAEFINALLENANNFPLDKKKYIELKEKFRRD</sequence>
<protein>
    <submittedName>
        <fullName evidence="1">Uncharacterized protein</fullName>
    </submittedName>
</protein>
<organism evidence="1 2">
    <name type="scientific">Pyrococcus horikoshii</name>
    <dbReference type="NCBI Taxonomy" id="53953"/>
    <lineage>
        <taxon>Archaea</taxon>
        <taxon>Methanobacteriati</taxon>
        <taxon>Methanobacteriota</taxon>
        <taxon>Thermococci</taxon>
        <taxon>Thermococcales</taxon>
        <taxon>Thermococcaceae</taxon>
        <taxon>Pyrococcus</taxon>
    </lineage>
</organism>
<dbReference type="RefSeq" id="WP_010885505.1">
    <property type="nucleotide sequence ID" value="NZ_DUJN01000002.1"/>
</dbReference>
<proteinExistence type="predicted"/>
<name>A0A832T8R3_PYRHR</name>